<dbReference type="Proteomes" id="UP000054498">
    <property type="component" value="Unassembled WGS sequence"/>
</dbReference>
<proteinExistence type="predicted"/>
<evidence type="ECO:0000313" key="2">
    <source>
        <dbReference type="EMBL" id="KIY97470.1"/>
    </source>
</evidence>
<dbReference type="AlphaFoldDB" id="A0A0D2MSF3"/>
<accession>A0A0D2MSF3</accession>
<keyword evidence="3" id="KW-1185">Reference proteome</keyword>
<dbReference type="GeneID" id="25727660"/>
<dbReference type="KEGG" id="mng:MNEG_10492"/>
<dbReference type="SUPFAM" id="SSF56281">
    <property type="entry name" value="Metallo-hydrolase/oxidoreductase"/>
    <property type="match status" value="1"/>
</dbReference>
<dbReference type="InterPro" id="IPR036866">
    <property type="entry name" value="RibonucZ/Hydroxyglut_hydro"/>
</dbReference>
<evidence type="ECO:0000256" key="1">
    <source>
        <dbReference type="SAM" id="Phobius"/>
    </source>
</evidence>
<dbReference type="PANTHER" id="PTHR33835">
    <property type="entry name" value="YALI0C07656P"/>
    <property type="match status" value="1"/>
</dbReference>
<protein>
    <recommendedName>
        <fullName evidence="4">DUF4336 domain-containing protein</fullName>
    </recommendedName>
</protein>
<dbReference type="Gene3D" id="3.60.15.10">
    <property type="entry name" value="Ribonuclease Z/Hydroxyacylglutathione hydrolase-like"/>
    <property type="match status" value="1"/>
</dbReference>
<sequence>MAPRLALEAAPVRRGDVLWTWDGSISQLALGRFPVRMVVAGYKLPQQDRLGLVVVSPLEPTDEVVAWLQDTGNVNFVVAPNKAHWWWAAAMKAAFPGSLLVAPVALALKRPELPVDVRVTAAGVQDLPGSWPAATIDVISVQGLAFLSELALLHKPSSTLVLTDTAFNFDEQWAAGAGGRLGAGVRLYLGLAGGRRRCCFTQPFRYLIEDAAALKTSLDHILAAWEFDQVSMAHGQFISESGKDAFVEGTCAFVNDLVKAKQQGGGGGGGGPVGAGVATAAAVLAAAAVIGAGVSVGVAGILSARNR</sequence>
<dbReference type="Pfam" id="PF14234">
    <property type="entry name" value="DUF4336"/>
    <property type="match status" value="1"/>
</dbReference>
<dbReference type="PANTHER" id="PTHR33835:SF1">
    <property type="entry name" value="METALLO-BETA-LACTAMASE DOMAIN-CONTAINING PROTEIN"/>
    <property type="match status" value="1"/>
</dbReference>
<dbReference type="OrthoDB" id="421671at2759"/>
<evidence type="ECO:0008006" key="4">
    <source>
        <dbReference type="Google" id="ProtNLM"/>
    </source>
</evidence>
<name>A0A0D2MSF3_9CHLO</name>
<keyword evidence="1" id="KW-0812">Transmembrane</keyword>
<dbReference type="InterPro" id="IPR025638">
    <property type="entry name" value="DUF4336"/>
</dbReference>
<keyword evidence="1" id="KW-0472">Membrane</keyword>
<feature type="transmembrane region" description="Helical" evidence="1">
    <location>
        <begin position="280"/>
        <end position="302"/>
    </location>
</feature>
<dbReference type="EMBL" id="KK102556">
    <property type="protein sequence ID" value="KIY97470.1"/>
    <property type="molecule type" value="Genomic_DNA"/>
</dbReference>
<keyword evidence="1" id="KW-1133">Transmembrane helix</keyword>
<evidence type="ECO:0000313" key="3">
    <source>
        <dbReference type="Proteomes" id="UP000054498"/>
    </source>
</evidence>
<organism evidence="2 3">
    <name type="scientific">Monoraphidium neglectum</name>
    <dbReference type="NCBI Taxonomy" id="145388"/>
    <lineage>
        <taxon>Eukaryota</taxon>
        <taxon>Viridiplantae</taxon>
        <taxon>Chlorophyta</taxon>
        <taxon>core chlorophytes</taxon>
        <taxon>Chlorophyceae</taxon>
        <taxon>CS clade</taxon>
        <taxon>Sphaeropleales</taxon>
        <taxon>Selenastraceae</taxon>
        <taxon>Monoraphidium</taxon>
    </lineage>
</organism>
<dbReference type="RefSeq" id="XP_013896490.1">
    <property type="nucleotide sequence ID" value="XM_014041036.1"/>
</dbReference>
<gene>
    <name evidence="2" type="ORF">MNEG_10492</name>
</gene>
<reference evidence="2 3" key="1">
    <citation type="journal article" date="2013" name="BMC Genomics">
        <title>Reconstruction of the lipid metabolism for the microalga Monoraphidium neglectum from its genome sequence reveals characteristics suitable for biofuel production.</title>
        <authorList>
            <person name="Bogen C."/>
            <person name="Al-Dilaimi A."/>
            <person name="Albersmeier A."/>
            <person name="Wichmann J."/>
            <person name="Grundmann M."/>
            <person name="Rupp O."/>
            <person name="Lauersen K.J."/>
            <person name="Blifernez-Klassen O."/>
            <person name="Kalinowski J."/>
            <person name="Goesmann A."/>
            <person name="Mussgnug J.H."/>
            <person name="Kruse O."/>
        </authorList>
    </citation>
    <scope>NUCLEOTIDE SEQUENCE [LARGE SCALE GENOMIC DNA]</scope>
    <source>
        <strain evidence="2 3">SAG 48.87</strain>
    </source>
</reference>